<dbReference type="AlphaFoldDB" id="A0A1G2QU91"/>
<dbReference type="UniPathway" id="UPA00121">
    <property type="reaction ID" value="UER00345"/>
</dbReference>
<evidence type="ECO:0000313" key="11">
    <source>
        <dbReference type="EMBL" id="OHA63719.1"/>
    </source>
</evidence>
<dbReference type="SUPFAM" id="SSF55021">
    <property type="entry name" value="ACT-like"/>
    <property type="match status" value="1"/>
</dbReference>
<dbReference type="GO" id="GO:0009094">
    <property type="term" value="P:L-phenylalanine biosynthetic process"/>
    <property type="evidence" value="ECO:0007669"/>
    <property type="project" value="UniProtKB-UniPathway"/>
</dbReference>
<accession>A0A1G2QU91</accession>
<organism evidence="11 12">
    <name type="scientific">Candidatus Wildermuthbacteria bacterium RIFCSPHIGHO2_01_FULL_48_27b</name>
    <dbReference type="NCBI Taxonomy" id="1802447"/>
    <lineage>
        <taxon>Bacteria</taxon>
        <taxon>Candidatus Wildermuthiibacteriota</taxon>
    </lineage>
</organism>
<evidence type="ECO:0000256" key="2">
    <source>
        <dbReference type="ARBA" id="ARBA00013147"/>
    </source>
</evidence>
<keyword evidence="3 8" id="KW-0028">Amino-acid biosynthesis</keyword>
<dbReference type="Pfam" id="PF00800">
    <property type="entry name" value="PDT"/>
    <property type="match status" value="1"/>
</dbReference>
<dbReference type="InterPro" id="IPR045865">
    <property type="entry name" value="ACT-like_dom_sf"/>
</dbReference>
<dbReference type="EMBL" id="MHTS01000027">
    <property type="protein sequence ID" value="OHA63719.1"/>
    <property type="molecule type" value="Genomic_DNA"/>
</dbReference>
<dbReference type="Pfam" id="PF01842">
    <property type="entry name" value="ACT"/>
    <property type="match status" value="1"/>
</dbReference>
<dbReference type="Proteomes" id="UP000178170">
    <property type="component" value="Unassembled WGS sequence"/>
</dbReference>
<evidence type="ECO:0000256" key="7">
    <source>
        <dbReference type="ARBA" id="ARBA00047848"/>
    </source>
</evidence>
<evidence type="ECO:0000259" key="10">
    <source>
        <dbReference type="PROSITE" id="PS51671"/>
    </source>
</evidence>
<dbReference type="PANTHER" id="PTHR21022">
    <property type="entry name" value="PREPHENATE DEHYDRATASE P PROTEIN"/>
    <property type="match status" value="1"/>
</dbReference>
<name>A0A1G2QU91_9BACT</name>
<dbReference type="CDD" id="cd04905">
    <property type="entry name" value="ACT_CM-PDT"/>
    <property type="match status" value="1"/>
</dbReference>
<keyword evidence="6 8" id="KW-0456">Lyase</keyword>
<dbReference type="EC" id="4.2.1.51" evidence="2 8"/>
<dbReference type="PROSITE" id="PS00858">
    <property type="entry name" value="PREPHENATE_DEHYDR_2"/>
    <property type="match status" value="1"/>
</dbReference>
<dbReference type="InterPro" id="IPR001086">
    <property type="entry name" value="Preph_deHydtase"/>
</dbReference>
<gene>
    <name evidence="8" type="primary">pheA</name>
    <name evidence="11" type="ORF">A2843_02745</name>
</gene>
<evidence type="ECO:0000256" key="1">
    <source>
        <dbReference type="ARBA" id="ARBA00004741"/>
    </source>
</evidence>
<keyword evidence="4 8" id="KW-0057">Aromatic amino acid biosynthesis</keyword>
<evidence type="ECO:0000256" key="4">
    <source>
        <dbReference type="ARBA" id="ARBA00023141"/>
    </source>
</evidence>
<evidence type="ECO:0000313" key="12">
    <source>
        <dbReference type="Proteomes" id="UP000178170"/>
    </source>
</evidence>
<dbReference type="Gene3D" id="3.30.70.260">
    <property type="match status" value="1"/>
</dbReference>
<keyword evidence="5 8" id="KW-0584">Phenylalanine biosynthesis</keyword>
<dbReference type="Gene3D" id="3.40.190.10">
    <property type="entry name" value="Periplasmic binding protein-like II"/>
    <property type="match status" value="2"/>
</dbReference>
<dbReference type="GO" id="GO:0005737">
    <property type="term" value="C:cytoplasm"/>
    <property type="evidence" value="ECO:0007669"/>
    <property type="project" value="TreeGrafter"/>
</dbReference>
<dbReference type="PANTHER" id="PTHR21022:SF19">
    <property type="entry name" value="PREPHENATE DEHYDRATASE-RELATED"/>
    <property type="match status" value="1"/>
</dbReference>
<protein>
    <recommendedName>
        <fullName evidence="2 8">Prephenate dehydratase</fullName>
        <shortName evidence="8">PDT</shortName>
        <ecNumber evidence="2 8">4.2.1.51</ecNumber>
    </recommendedName>
</protein>
<dbReference type="InterPro" id="IPR018528">
    <property type="entry name" value="Preph_deHydtase_CS"/>
</dbReference>
<evidence type="ECO:0000259" key="9">
    <source>
        <dbReference type="PROSITE" id="PS51171"/>
    </source>
</evidence>
<comment type="caution">
    <text evidence="11">The sequence shown here is derived from an EMBL/GenBank/DDBJ whole genome shotgun (WGS) entry which is preliminary data.</text>
</comment>
<dbReference type="NCBIfam" id="NF008865">
    <property type="entry name" value="PRK11898.1"/>
    <property type="match status" value="1"/>
</dbReference>
<evidence type="ECO:0000256" key="5">
    <source>
        <dbReference type="ARBA" id="ARBA00023222"/>
    </source>
</evidence>
<proteinExistence type="predicted"/>
<feature type="domain" description="ACT" evidence="10">
    <location>
        <begin position="194"/>
        <end position="271"/>
    </location>
</feature>
<dbReference type="PROSITE" id="PS51671">
    <property type="entry name" value="ACT"/>
    <property type="match status" value="1"/>
</dbReference>
<evidence type="ECO:0000256" key="8">
    <source>
        <dbReference type="RuleBase" id="RU361254"/>
    </source>
</evidence>
<comment type="catalytic activity">
    <reaction evidence="7 8">
        <text>prephenate + H(+) = 3-phenylpyruvate + CO2 + H2O</text>
        <dbReference type="Rhea" id="RHEA:21648"/>
        <dbReference type="ChEBI" id="CHEBI:15377"/>
        <dbReference type="ChEBI" id="CHEBI:15378"/>
        <dbReference type="ChEBI" id="CHEBI:16526"/>
        <dbReference type="ChEBI" id="CHEBI:18005"/>
        <dbReference type="ChEBI" id="CHEBI:29934"/>
        <dbReference type="EC" id="4.2.1.51"/>
    </reaction>
</comment>
<evidence type="ECO:0000256" key="6">
    <source>
        <dbReference type="ARBA" id="ARBA00023239"/>
    </source>
</evidence>
<comment type="pathway">
    <text evidence="1 8">Amino-acid biosynthesis; L-phenylalanine biosynthesis; phenylpyruvate from prephenate: step 1/1.</text>
</comment>
<dbReference type="SUPFAM" id="SSF53850">
    <property type="entry name" value="Periplasmic binding protein-like II"/>
    <property type="match status" value="1"/>
</dbReference>
<sequence length="277" mass="30316">MPKQIGFLGPVGTFGHEAAKTWLPEGPHVPYPSHLHVLEAVEKNEVSLGVVAVENSIDGPVTDVLDYLIHDARRVRVCGEVVMNISQCLWGRHGTVLEDVQVVFSHPKGLGQCAKNIHALFPKAKQIATDSTAGAVIQMLESDVPAVAIAGKAAAQEGAVILQENVQDRQRNSTRFWVVGRRSARPTGCDKTSLAFETFKDKPGALLTIYAIFAARGLNLSRMESRPAKTALGQYVFLVDVEAHREDLELKDALVAARRCTSRLKVFGSYPQWREQA</sequence>
<reference evidence="11 12" key="1">
    <citation type="journal article" date="2016" name="Nat. Commun.">
        <title>Thousands of microbial genomes shed light on interconnected biogeochemical processes in an aquifer system.</title>
        <authorList>
            <person name="Anantharaman K."/>
            <person name="Brown C.T."/>
            <person name="Hug L.A."/>
            <person name="Sharon I."/>
            <person name="Castelle C.J."/>
            <person name="Probst A.J."/>
            <person name="Thomas B.C."/>
            <person name="Singh A."/>
            <person name="Wilkins M.J."/>
            <person name="Karaoz U."/>
            <person name="Brodie E.L."/>
            <person name="Williams K.H."/>
            <person name="Hubbard S.S."/>
            <person name="Banfield J.F."/>
        </authorList>
    </citation>
    <scope>NUCLEOTIDE SEQUENCE [LARGE SCALE GENOMIC DNA]</scope>
</reference>
<dbReference type="GO" id="GO:0004664">
    <property type="term" value="F:prephenate dehydratase activity"/>
    <property type="evidence" value="ECO:0007669"/>
    <property type="project" value="UniProtKB-UniRule"/>
</dbReference>
<dbReference type="InterPro" id="IPR002912">
    <property type="entry name" value="ACT_dom"/>
</dbReference>
<feature type="domain" description="Prephenate dehydratase" evidence="9">
    <location>
        <begin position="4"/>
        <end position="181"/>
    </location>
</feature>
<dbReference type="PROSITE" id="PS51171">
    <property type="entry name" value="PREPHENATE_DEHYDR_3"/>
    <property type="match status" value="1"/>
</dbReference>
<evidence type="ECO:0000256" key="3">
    <source>
        <dbReference type="ARBA" id="ARBA00022605"/>
    </source>
</evidence>